<name>A0A4C1SHF3_EUMVA</name>
<evidence type="ECO:0000256" key="1">
    <source>
        <dbReference type="SAM" id="Coils"/>
    </source>
</evidence>
<keyword evidence="3" id="KW-1185">Reference proteome</keyword>
<organism evidence="2 3">
    <name type="scientific">Eumeta variegata</name>
    <name type="common">Bagworm moth</name>
    <name type="synonym">Eumeta japonica</name>
    <dbReference type="NCBI Taxonomy" id="151549"/>
    <lineage>
        <taxon>Eukaryota</taxon>
        <taxon>Metazoa</taxon>
        <taxon>Ecdysozoa</taxon>
        <taxon>Arthropoda</taxon>
        <taxon>Hexapoda</taxon>
        <taxon>Insecta</taxon>
        <taxon>Pterygota</taxon>
        <taxon>Neoptera</taxon>
        <taxon>Endopterygota</taxon>
        <taxon>Lepidoptera</taxon>
        <taxon>Glossata</taxon>
        <taxon>Ditrysia</taxon>
        <taxon>Tineoidea</taxon>
        <taxon>Psychidae</taxon>
        <taxon>Oiketicinae</taxon>
        <taxon>Eumeta</taxon>
    </lineage>
</organism>
<dbReference type="AlphaFoldDB" id="A0A4C1SHF3"/>
<reference evidence="2 3" key="1">
    <citation type="journal article" date="2019" name="Commun. Biol.">
        <title>The bagworm genome reveals a unique fibroin gene that provides high tensile strength.</title>
        <authorList>
            <person name="Kono N."/>
            <person name="Nakamura H."/>
            <person name="Ohtoshi R."/>
            <person name="Tomita M."/>
            <person name="Numata K."/>
            <person name="Arakawa K."/>
        </authorList>
    </citation>
    <scope>NUCLEOTIDE SEQUENCE [LARGE SCALE GENOMIC DNA]</scope>
</reference>
<sequence length="79" mass="9356">MTAPYDIPLDKDLTTWGRQEELETLRTKLEKIETERSLYKTENERLETKKGYRHLHPYKAQNFELSIVTSDLSSIIRSV</sequence>
<protein>
    <submittedName>
        <fullName evidence="2">Uncharacterized protein</fullName>
    </submittedName>
</protein>
<dbReference type="EMBL" id="BGZK01000006">
    <property type="protein sequence ID" value="GBP00618.1"/>
    <property type="molecule type" value="Genomic_DNA"/>
</dbReference>
<dbReference type="Proteomes" id="UP000299102">
    <property type="component" value="Unassembled WGS sequence"/>
</dbReference>
<gene>
    <name evidence="2" type="ORF">EVAR_76897_1</name>
</gene>
<evidence type="ECO:0000313" key="2">
    <source>
        <dbReference type="EMBL" id="GBP00618.1"/>
    </source>
</evidence>
<evidence type="ECO:0000313" key="3">
    <source>
        <dbReference type="Proteomes" id="UP000299102"/>
    </source>
</evidence>
<comment type="caution">
    <text evidence="2">The sequence shown here is derived from an EMBL/GenBank/DDBJ whole genome shotgun (WGS) entry which is preliminary data.</text>
</comment>
<keyword evidence="1" id="KW-0175">Coiled coil</keyword>
<proteinExistence type="predicted"/>
<accession>A0A4C1SHF3</accession>
<feature type="coiled-coil region" evidence="1">
    <location>
        <begin position="22"/>
        <end position="49"/>
    </location>
</feature>
<dbReference type="SUPFAM" id="SSF75704">
    <property type="entry name" value="Mitotic arrest deficient-like 1, Mad1"/>
    <property type="match status" value="1"/>
</dbReference>